<organism evidence="2 3">
    <name type="scientific">Corymbia citriodora subsp. variegata</name>
    <dbReference type="NCBI Taxonomy" id="360336"/>
    <lineage>
        <taxon>Eukaryota</taxon>
        <taxon>Viridiplantae</taxon>
        <taxon>Streptophyta</taxon>
        <taxon>Embryophyta</taxon>
        <taxon>Tracheophyta</taxon>
        <taxon>Spermatophyta</taxon>
        <taxon>Magnoliopsida</taxon>
        <taxon>eudicotyledons</taxon>
        <taxon>Gunneridae</taxon>
        <taxon>Pentapetalae</taxon>
        <taxon>rosids</taxon>
        <taxon>malvids</taxon>
        <taxon>Myrtales</taxon>
        <taxon>Myrtaceae</taxon>
        <taxon>Myrtoideae</taxon>
        <taxon>Eucalypteae</taxon>
        <taxon>Corymbia</taxon>
    </lineage>
</organism>
<accession>A0A8T0CLH6</accession>
<evidence type="ECO:0000313" key="2">
    <source>
        <dbReference type="EMBL" id="KAF7847642.1"/>
    </source>
</evidence>
<dbReference type="GO" id="GO:0010088">
    <property type="term" value="P:phloem development"/>
    <property type="evidence" value="ECO:0007669"/>
    <property type="project" value="InterPro"/>
</dbReference>
<sequence length="146" mass="16370">MKVNEGQSILSSKVKFFTDFCHLTTDPQLSEKALTRGEAHKTTLSKLNMLAKPVLTLAAFAFNYKQVLALEPGLLLQLTKSMAILKQLPETMEHLGGFRSWLDDLNSLILTMLEAIRGGTLECKPCLRRGTERRIIFLHLTVADNL</sequence>
<dbReference type="InterPro" id="IPR039299">
    <property type="entry name" value="SEOA"/>
</dbReference>
<protein>
    <recommendedName>
        <fullName evidence="1">Sieve element occlusion N-terminal domain-containing protein</fullName>
    </recommendedName>
</protein>
<evidence type="ECO:0000259" key="1">
    <source>
        <dbReference type="Pfam" id="PF14576"/>
    </source>
</evidence>
<dbReference type="InterPro" id="IPR027942">
    <property type="entry name" value="SEO_N"/>
</dbReference>
<gene>
    <name evidence="2" type="ORF">BT93_L2763</name>
</gene>
<dbReference type="AlphaFoldDB" id="A0A8T0CLH6"/>
<keyword evidence="3" id="KW-1185">Reference proteome</keyword>
<name>A0A8T0CLH6_CORYI</name>
<dbReference type="PANTHER" id="PTHR33232">
    <property type="entry name" value="PROTEIN SIEVE ELEMENT OCCLUSION B-LIKE"/>
    <property type="match status" value="1"/>
</dbReference>
<dbReference type="Gramene" id="rna-gnl|WGS:JABURB|Cocit.L2763.1">
    <property type="protein sequence ID" value="cds-KAF7847642.1"/>
    <property type="gene ID" value="gene-BT93_L2763"/>
</dbReference>
<feature type="domain" description="Sieve element occlusion N-terminal" evidence="1">
    <location>
        <begin position="28"/>
        <end position="116"/>
    </location>
</feature>
<dbReference type="Pfam" id="PF14576">
    <property type="entry name" value="SEO_N"/>
    <property type="match status" value="1"/>
</dbReference>
<dbReference type="EMBL" id="MU090620">
    <property type="protein sequence ID" value="KAF7847642.1"/>
    <property type="molecule type" value="Genomic_DNA"/>
</dbReference>
<comment type="caution">
    <text evidence="2">The sequence shown here is derived from an EMBL/GenBank/DDBJ whole genome shotgun (WGS) entry which is preliminary data.</text>
</comment>
<evidence type="ECO:0000313" key="3">
    <source>
        <dbReference type="Proteomes" id="UP000806378"/>
    </source>
</evidence>
<reference evidence="2" key="1">
    <citation type="submission" date="2020-05" db="EMBL/GenBank/DDBJ databases">
        <title>WGS assembly of Corymbia citriodora subspecies variegata.</title>
        <authorList>
            <person name="Barry K."/>
            <person name="Hundley H."/>
            <person name="Shu S."/>
            <person name="Jenkins J."/>
            <person name="Grimwood J."/>
            <person name="Baten A."/>
        </authorList>
    </citation>
    <scope>NUCLEOTIDE SEQUENCE</scope>
    <source>
        <strain evidence="2">CV2-018</strain>
    </source>
</reference>
<dbReference type="PANTHER" id="PTHR33232:SF9">
    <property type="entry name" value="PROTEIN SIEVE ELEMENT OCCLUSION B"/>
    <property type="match status" value="1"/>
</dbReference>
<dbReference type="Proteomes" id="UP000806378">
    <property type="component" value="Unassembled WGS sequence"/>
</dbReference>
<proteinExistence type="predicted"/>